<sequence length="236" mass="27161">MLTIGICDDQVEIIDDLVERLENWAAIQGIPLQVRTYTRGLDLLEDYQGIDLLFLDMKMPGGDGGPIAREIKREDPLLPIVFITAFTQYMRMALDIHAFGFLDKPIAQKAIDDMMSDFLHYQGAQGGEALPFKTKDGLRMIYPKDILYFERQHRAIYLVMSAERFWINIPTLSAVMDQMADHGFYQIHRSYIISLKHIVRIQRETVLLENGTSLPLAKGRAAEFRQVYMGQMEKGW</sequence>
<accession>A0A1H3H5A6</accession>
<keyword evidence="3" id="KW-0597">Phosphoprotein</keyword>
<dbReference type="STRING" id="1528.SAMN04488579_11656"/>
<feature type="domain" description="Response regulatory" evidence="4">
    <location>
        <begin position="3"/>
        <end position="119"/>
    </location>
</feature>
<dbReference type="EMBL" id="FNOU01000016">
    <property type="protein sequence ID" value="SDY10510.1"/>
    <property type="molecule type" value="Genomic_DNA"/>
</dbReference>
<dbReference type="PROSITE" id="PS50930">
    <property type="entry name" value="HTH_LYTTR"/>
    <property type="match status" value="1"/>
</dbReference>
<dbReference type="SMART" id="SM00448">
    <property type="entry name" value="REC"/>
    <property type="match status" value="1"/>
</dbReference>
<dbReference type="SUPFAM" id="SSF52172">
    <property type="entry name" value="CheY-like"/>
    <property type="match status" value="1"/>
</dbReference>
<dbReference type="InterPro" id="IPR011006">
    <property type="entry name" value="CheY-like_superfamily"/>
</dbReference>
<evidence type="ECO:0000259" key="5">
    <source>
        <dbReference type="PROSITE" id="PS50930"/>
    </source>
</evidence>
<feature type="domain" description="HTH LytTR-type" evidence="5">
    <location>
        <begin position="130"/>
        <end position="234"/>
    </location>
</feature>
<gene>
    <name evidence="6" type="ORF">SAMN04488579_11656</name>
</gene>
<evidence type="ECO:0000256" key="3">
    <source>
        <dbReference type="PROSITE-ProRule" id="PRU00169"/>
    </source>
</evidence>
<dbReference type="OrthoDB" id="9774865at2"/>
<dbReference type="Gene3D" id="3.40.50.2300">
    <property type="match status" value="1"/>
</dbReference>
<dbReference type="GO" id="GO:0000156">
    <property type="term" value="F:phosphorelay response regulator activity"/>
    <property type="evidence" value="ECO:0007669"/>
    <property type="project" value="InterPro"/>
</dbReference>
<comment type="function">
    <text evidence="2">May play the central regulatory role in sporulation. It may be an element of the effector pathway responsible for the activation of sporulation genes in response to nutritional stress. Spo0A may act in concert with spo0H (a sigma factor) to control the expression of some genes that are critical to the sporulation process.</text>
</comment>
<protein>
    <recommendedName>
        <fullName evidence="1">Stage 0 sporulation protein A homolog</fullName>
    </recommendedName>
</protein>
<evidence type="ECO:0000313" key="6">
    <source>
        <dbReference type="EMBL" id="SDY10510.1"/>
    </source>
</evidence>
<dbReference type="PANTHER" id="PTHR37299">
    <property type="entry name" value="TRANSCRIPTIONAL REGULATOR-RELATED"/>
    <property type="match status" value="1"/>
</dbReference>
<evidence type="ECO:0000256" key="1">
    <source>
        <dbReference type="ARBA" id="ARBA00018672"/>
    </source>
</evidence>
<dbReference type="Gene3D" id="2.40.50.1020">
    <property type="entry name" value="LytTr DNA-binding domain"/>
    <property type="match status" value="1"/>
</dbReference>
<dbReference type="RefSeq" id="WP_090245951.1">
    <property type="nucleotide sequence ID" value="NZ_FNOU01000016.1"/>
</dbReference>
<keyword evidence="7" id="KW-1185">Reference proteome</keyword>
<name>A0A1H3H5A6_EUBBA</name>
<dbReference type="PROSITE" id="PS50110">
    <property type="entry name" value="RESPONSE_REGULATORY"/>
    <property type="match status" value="1"/>
</dbReference>
<dbReference type="InterPro" id="IPR001789">
    <property type="entry name" value="Sig_transdc_resp-reg_receiver"/>
</dbReference>
<proteinExistence type="predicted"/>
<evidence type="ECO:0000259" key="4">
    <source>
        <dbReference type="PROSITE" id="PS50110"/>
    </source>
</evidence>
<dbReference type="GO" id="GO:0003677">
    <property type="term" value="F:DNA binding"/>
    <property type="evidence" value="ECO:0007669"/>
    <property type="project" value="UniProtKB-KW"/>
</dbReference>
<keyword evidence="6" id="KW-0238">DNA-binding</keyword>
<evidence type="ECO:0000256" key="2">
    <source>
        <dbReference type="ARBA" id="ARBA00024867"/>
    </source>
</evidence>
<dbReference type="InterPro" id="IPR007492">
    <property type="entry name" value="LytTR_DNA-bd_dom"/>
</dbReference>
<evidence type="ECO:0000313" key="7">
    <source>
        <dbReference type="Proteomes" id="UP000199652"/>
    </source>
</evidence>
<reference evidence="7" key="1">
    <citation type="submission" date="2016-10" db="EMBL/GenBank/DDBJ databases">
        <authorList>
            <person name="Varghese N."/>
            <person name="Submissions S."/>
        </authorList>
    </citation>
    <scope>NUCLEOTIDE SEQUENCE [LARGE SCALE GENOMIC DNA]</scope>
    <source>
        <strain evidence="7">VPI 5359</strain>
    </source>
</reference>
<dbReference type="AlphaFoldDB" id="A0A1H3H5A6"/>
<dbReference type="Pfam" id="PF00072">
    <property type="entry name" value="Response_reg"/>
    <property type="match status" value="1"/>
</dbReference>
<dbReference type="SMART" id="SM00850">
    <property type="entry name" value="LytTR"/>
    <property type="match status" value="1"/>
</dbReference>
<dbReference type="Proteomes" id="UP000199652">
    <property type="component" value="Unassembled WGS sequence"/>
</dbReference>
<organism evidence="6 7">
    <name type="scientific">Eubacterium barkeri</name>
    <name type="common">Clostridium barkeri</name>
    <dbReference type="NCBI Taxonomy" id="1528"/>
    <lineage>
        <taxon>Bacteria</taxon>
        <taxon>Bacillati</taxon>
        <taxon>Bacillota</taxon>
        <taxon>Clostridia</taxon>
        <taxon>Eubacteriales</taxon>
        <taxon>Eubacteriaceae</taxon>
        <taxon>Eubacterium</taxon>
    </lineage>
</organism>
<feature type="modified residue" description="4-aspartylphosphate" evidence="3">
    <location>
        <position position="56"/>
    </location>
</feature>
<dbReference type="Pfam" id="PF04397">
    <property type="entry name" value="LytTR"/>
    <property type="match status" value="1"/>
</dbReference>
<dbReference type="CDD" id="cd00156">
    <property type="entry name" value="REC"/>
    <property type="match status" value="1"/>
</dbReference>
<dbReference type="PANTHER" id="PTHR37299:SF1">
    <property type="entry name" value="STAGE 0 SPORULATION PROTEIN A HOMOLOG"/>
    <property type="match status" value="1"/>
</dbReference>
<dbReference type="InterPro" id="IPR046947">
    <property type="entry name" value="LytR-like"/>
</dbReference>